<reference evidence="1" key="2">
    <citation type="submission" date="2025-09" db="UniProtKB">
        <authorList>
            <consortium name="Ensembl"/>
        </authorList>
    </citation>
    <scope>IDENTIFICATION</scope>
</reference>
<proteinExistence type="predicted"/>
<dbReference type="GeneTree" id="ENSGT00960000192805"/>
<name>A0A8B9BSF8_9AVES</name>
<dbReference type="AlphaFoldDB" id="A0A8B9BSF8"/>
<sequence>MDLPLPSWCTSGDPPGKSLVLRLLCAPETIFLSHCSLQGRCHLFRRPAGKAGCWQGDRYFGVIPTPAPPFFLWLVSKEDRVPWDKWGHCGPAGQAGMAWPPGE</sequence>
<accession>A0A8B9BSF8</accession>
<evidence type="ECO:0000313" key="2">
    <source>
        <dbReference type="Proteomes" id="UP000694426"/>
    </source>
</evidence>
<evidence type="ECO:0000313" key="1">
    <source>
        <dbReference type="Ensembl" id="ENSABRP00000008602.1"/>
    </source>
</evidence>
<reference evidence="1" key="1">
    <citation type="submission" date="2025-08" db="UniProtKB">
        <authorList>
            <consortium name="Ensembl"/>
        </authorList>
    </citation>
    <scope>IDENTIFICATION</scope>
</reference>
<dbReference type="Ensembl" id="ENSABRT00000012255.1">
    <property type="protein sequence ID" value="ENSABRP00000008602.1"/>
    <property type="gene ID" value="ENSABRG00000007733.1"/>
</dbReference>
<dbReference type="Proteomes" id="UP000694426">
    <property type="component" value="Unplaced"/>
</dbReference>
<protein>
    <submittedName>
        <fullName evidence="1">Uncharacterized protein</fullName>
    </submittedName>
</protein>
<organism evidence="1 2">
    <name type="scientific">Anser brachyrhynchus</name>
    <name type="common">Pink-footed goose</name>
    <dbReference type="NCBI Taxonomy" id="132585"/>
    <lineage>
        <taxon>Eukaryota</taxon>
        <taxon>Metazoa</taxon>
        <taxon>Chordata</taxon>
        <taxon>Craniata</taxon>
        <taxon>Vertebrata</taxon>
        <taxon>Euteleostomi</taxon>
        <taxon>Archelosauria</taxon>
        <taxon>Archosauria</taxon>
        <taxon>Dinosauria</taxon>
        <taxon>Saurischia</taxon>
        <taxon>Theropoda</taxon>
        <taxon>Coelurosauria</taxon>
        <taxon>Aves</taxon>
        <taxon>Neognathae</taxon>
        <taxon>Galloanserae</taxon>
        <taxon>Anseriformes</taxon>
        <taxon>Anatidae</taxon>
        <taxon>Anserinae</taxon>
        <taxon>Anser</taxon>
    </lineage>
</organism>
<keyword evidence="2" id="KW-1185">Reference proteome</keyword>